<dbReference type="InterPro" id="IPR005110">
    <property type="entry name" value="MoeA_linker/N"/>
</dbReference>
<dbReference type="CDD" id="cd00887">
    <property type="entry name" value="MoeA"/>
    <property type="match status" value="1"/>
</dbReference>
<dbReference type="Gene3D" id="2.170.190.11">
    <property type="entry name" value="Molybdopterin biosynthesis moea protein, domain 3"/>
    <property type="match status" value="1"/>
</dbReference>
<dbReference type="InterPro" id="IPR036425">
    <property type="entry name" value="MoaB/Mog-like_dom_sf"/>
</dbReference>
<comment type="pathway">
    <text evidence="2 6">Cofactor biosynthesis; molybdopterin biosynthesis.</text>
</comment>
<dbReference type="NCBIfam" id="NF045515">
    <property type="entry name" value="Glp_gephyrin"/>
    <property type="match status" value="1"/>
</dbReference>
<dbReference type="InterPro" id="IPR001453">
    <property type="entry name" value="MoaB/Mog_dom"/>
</dbReference>
<keyword evidence="6" id="KW-0808">Transferase</keyword>
<keyword evidence="9" id="KW-1185">Reference proteome</keyword>
<accession>A0ABV7TIH6</accession>
<keyword evidence="4 6" id="KW-0501">Molybdenum cofactor biosynthesis</keyword>
<dbReference type="Gene3D" id="3.90.105.10">
    <property type="entry name" value="Molybdopterin biosynthesis moea protein, domain 2"/>
    <property type="match status" value="1"/>
</dbReference>
<gene>
    <name evidence="8" type="primary">glp</name>
    <name evidence="8" type="ORF">ACFORG_16585</name>
</gene>
<protein>
    <recommendedName>
        <fullName evidence="6">Molybdopterin molybdenumtransferase</fullName>
        <ecNumber evidence="6">2.10.1.1</ecNumber>
    </recommendedName>
</protein>
<dbReference type="Gene3D" id="3.40.980.10">
    <property type="entry name" value="MoaB/Mog-like domain"/>
    <property type="match status" value="1"/>
</dbReference>
<comment type="function">
    <text evidence="1 6">Catalyzes the insertion of molybdate into adenylated molybdopterin with the concomitant release of AMP.</text>
</comment>
<dbReference type="Pfam" id="PF00994">
    <property type="entry name" value="MoCF_biosynth"/>
    <property type="match status" value="1"/>
</dbReference>
<dbReference type="Pfam" id="PF03453">
    <property type="entry name" value="MoeA_N"/>
    <property type="match status" value="1"/>
</dbReference>
<comment type="cofactor">
    <cofactor evidence="6">
        <name>Mg(2+)</name>
        <dbReference type="ChEBI" id="CHEBI:18420"/>
    </cofactor>
</comment>
<dbReference type="InterPro" id="IPR038987">
    <property type="entry name" value="MoeA-like"/>
</dbReference>
<dbReference type="SUPFAM" id="SSF53218">
    <property type="entry name" value="Molybdenum cofactor biosynthesis proteins"/>
    <property type="match status" value="1"/>
</dbReference>
<evidence type="ECO:0000256" key="6">
    <source>
        <dbReference type="RuleBase" id="RU365090"/>
    </source>
</evidence>
<comment type="caution">
    <text evidence="8">The sequence shown here is derived from an EMBL/GenBank/DDBJ whole genome shotgun (WGS) entry which is preliminary data.</text>
</comment>
<name>A0ABV7TIH6_9RHOB</name>
<feature type="domain" description="MoaB/Mog" evidence="7">
    <location>
        <begin position="199"/>
        <end position="337"/>
    </location>
</feature>
<evidence type="ECO:0000256" key="5">
    <source>
        <dbReference type="ARBA" id="ARBA00047317"/>
    </source>
</evidence>
<sequence length="426" mass="44612">MTFLHDVLKPGCSCDAPEHPGKLISIDEALHRIGALCHPIAEVERLSLSQAHGRVLALPVVNDTPAPAFDNSAMDGYAVDARAFVGDGPWILQVSDRIPAGSGGQAALQPGTAARIFTGAPVPAGATAVVMQEQVRNAGALVRIDRRPSDGQNIRRIGSDMQAGEVVLTAGTILGPREIAAAAAAGAAEVTVRRRLRVALLVTGDEVRQAGTGRATAQIWDVNTPMLGAAIASPAMELVAAEPAADDRLRLRRQLADLCSRADLVVTTGGVSVGEEDHVKQALADLGGELALSGVAIKPGKPVSLGSVGSVTWLGLPGNPLAAFVTWQLFGETVVQHLTGQTRLRNQRRHVVTAFPIKRKPGRCEFRPANRIGFDALGRELVGFDGTTNSARVGNLPAADGLILLPADADDLPEGALVEFMPFFET</sequence>
<evidence type="ECO:0000313" key="8">
    <source>
        <dbReference type="EMBL" id="MFC3615376.1"/>
    </source>
</evidence>
<dbReference type="Proteomes" id="UP001595629">
    <property type="component" value="Unassembled WGS sequence"/>
</dbReference>
<dbReference type="InterPro" id="IPR036135">
    <property type="entry name" value="MoeA_linker/N_sf"/>
</dbReference>
<dbReference type="InterPro" id="IPR005111">
    <property type="entry name" value="MoeA_C_domain_IV"/>
</dbReference>
<evidence type="ECO:0000256" key="4">
    <source>
        <dbReference type="ARBA" id="ARBA00023150"/>
    </source>
</evidence>
<dbReference type="PROSITE" id="PS01079">
    <property type="entry name" value="MOCF_BIOSYNTHESIS_2"/>
    <property type="match status" value="1"/>
</dbReference>
<evidence type="ECO:0000259" key="7">
    <source>
        <dbReference type="SMART" id="SM00852"/>
    </source>
</evidence>
<dbReference type="RefSeq" id="WP_386736650.1">
    <property type="nucleotide sequence ID" value="NZ_JBHRXI010000017.1"/>
</dbReference>
<dbReference type="PANTHER" id="PTHR10192">
    <property type="entry name" value="MOLYBDOPTERIN BIOSYNTHESIS PROTEIN"/>
    <property type="match status" value="1"/>
</dbReference>
<dbReference type="SUPFAM" id="SSF63882">
    <property type="entry name" value="MoeA N-terminal region -like"/>
    <property type="match status" value="1"/>
</dbReference>
<dbReference type="SUPFAM" id="SSF63867">
    <property type="entry name" value="MoeA C-terminal domain-like"/>
    <property type="match status" value="1"/>
</dbReference>
<reference evidence="9" key="1">
    <citation type="journal article" date="2019" name="Int. J. Syst. Evol. Microbiol.">
        <title>The Global Catalogue of Microorganisms (GCM) 10K type strain sequencing project: providing services to taxonomists for standard genome sequencing and annotation.</title>
        <authorList>
            <consortium name="The Broad Institute Genomics Platform"/>
            <consortium name="The Broad Institute Genome Sequencing Center for Infectious Disease"/>
            <person name="Wu L."/>
            <person name="Ma J."/>
        </authorList>
    </citation>
    <scope>NUCLEOTIDE SEQUENCE [LARGE SCALE GENOMIC DNA]</scope>
    <source>
        <strain evidence="9">KCTC 42911</strain>
    </source>
</reference>
<dbReference type="Gene3D" id="2.40.340.10">
    <property type="entry name" value="MoeA, C-terminal, domain IV"/>
    <property type="match status" value="1"/>
</dbReference>
<evidence type="ECO:0000313" key="9">
    <source>
        <dbReference type="Proteomes" id="UP001595629"/>
    </source>
</evidence>
<organism evidence="8 9">
    <name type="scientific">Lutimaribacter marinistellae</name>
    <dbReference type="NCBI Taxonomy" id="1820329"/>
    <lineage>
        <taxon>Bacteria</taxon>
        <taxon>Pseudomonadati</taxon>
        <taxon>Pseudomonadota</taxon>
        <taxon>Alphaproteobacteria</taxon>
        <taxon>Rhodobacterales</taxon>
        <taxon>Roseobacteraceae</taxon>
        <taxon>Lutimaribacter</taxon>
    </lineage>
</organism>
<comment type="similarity">
    <text evidence="3 6">Belongs to the MoeA family.</text>
</comment>
<dbReference type="InterPro" id="IPR008284">
    <property type="entry name" value="MoCF_biosynth_CS"/>
</dbReference>
<proteinExistence type="inferred from homology"/>
<evidence type="ECO:0000256" key="3">
    <source>
        <dbReference type="ARBA" id="ARBA00010763"/>
    </source>
</evidence>
<evidence type="ECO:0000256" key="1">
    <source>
        <dbReference type="ARBA" id="ARBA00002901"/>
    </source>
</evidence>
<dbReference type="SMART" id="SM00852">
    <property type="entry name" value="MoCF_biosynth"/>
    <property type="match status" value="1"/>
</dbReference>
<dbReference type="PANTHER" id="PTHR10192:SF5">
    <property type="entry name" value="GEPHYRIN"/>
    <property type="match status" value="1"/>
</dbReference>
<dbReference type="Pfam" id="PF03454">
    <property type="entry name" value="MoeA_C"/>
    <property type="match status" value="1"/>
</dbReference>
<dbReference type="EMBL" id="JBHRXI010000017">
    <property type="protein sequence ID" value="MFC3615376.1"/>
    <property type="molecule type" value="Genomic_DNA"/>
</dbReference>
<keyword evidence="6" id="KW-0500">Molybdenum</keyword>
<comment type="catalytic activity">
    <reaction evidence="5">
        <text>adenylyl-molybdopterin + molybdate = Mo-molybdopterin + AMP + H(+)</text>
        <dbReference type="Rhea" id="RHEA:35047"/>
        <dbReference type="ChEBI" id="CHEBI:15378"/>
        <dbReference type="ChEBI" id="CHEBI:36264"/>
        <dbReference type="ChEBI" id="CHEBI:62727"/>
        <dbReference type="ChEBI" id="CHEBI:71302"/>
        <dbReference type="ChEBI" id="CHEBI:456215"/>
        <dbReference type="EC" id="2.10.1.1"/>
    </reaction>
</comment>
<keyword evidence="6" id="KW-0479">Metal-binding</keyword>
<dbReference type="InterPro" id="IPR036688">
    <property type="entry name" value="MoeA_C_domain_IV_sf"/>
</dbReference>
<dbReference type="EC" id="2.10.1.1" evidence="6"/>
<evidence type="ECO:0000256" key="2">
    <source>
        <dbReference type="ARBA" id="ARBA00005046"/>
    </source>
</evidence>
<keyword evidence="6" id="KW-0460">Magnesium</keyword>